<dbReference type="InterPro" id="IPR036259">
    <property type="entry name" value="MFS_trans_sf"/>
</dbReference>
<keyword evidence="4 5" id="KW-0472">Membrane</keyword>
<dbReference type="Proteomes" id="UP000319818">
    <property type="component" value="Unassembled WGS sequence"/>
</dbReference>
<keyword evidence="8" id="KW-1185">Reference proteome</keyword>
<dbReference type="EMBL" id="VFPH01000002">
    <property type="protein sequence ID" value="TQM37599.1"/>
    <property type="molecule type" value="Genomic_DNA"/>
</dbReference>
<feature type="transmembrane region" description="Helical" evidence="5">
    <location>
        <begin position="147"/>
        <end position="168"/>
    </location>
</feature>
<feature type="transmembrane region" description="Helical" evidence="5">
    <location>
        <begin position="341"/>
        <end position="362"/>
    </location>
</feature>
<dbReference type="AlphaFoldDB" id="A0A543FUS4"/>
<feature type="transmembrane region" description="Helical" evidence="5">
    <location>
        <begin position="47"/>
        <end position="69"/>
    </location>
</feature>
<dbReference type="Pfam" id="PF07690">
    <property type="entry name" value="MFS_1"/>
    <property type="match status" value="1"/>
</dbReference>
<dbReference type="PANTHER" id="PTHR23514:SF13">
    <property type="entry name" value="INNER MEMBRANE PROTEIN YBJJ"/>
    <property type="match status" value="1"/>
</dbReference>
<evidence type="ECO:0000259" key="6">
    <source>
        <dbReference type="PROSITE" id="PS50850"/>
    </source>
</evidence>
<evidence type="ECO:0000256" key="1">
    <source>
        <dbReference type="ARBA" id="ARBA00004651"/>
    </source>
</evidence>
<evidence type="ECO:0000256" key="5">
    <source>
        <dbReference type="SAM" id="Phobius"/>
    </source>
</evidence>
<sequence>MTTTGALPSAQLLRARTAVVVAFVAAGLAFSSFIARTPALRDSLDLSTAQLGLLLLCMSGGAVAGLPLSGPIVHRLGPGRAVLAGSLSMTLGLALLAVGMFVGLVPVAAVGLVFSGLGTGVWDVAMNVEGADVERRLGRSLMPRLHAGFSLGTVAGAGIGAACAALGIPLPVQLIGIVVLLPIVVAVAVRRFLPVPEATPEQTAAGSGVLTAWREPRTLVVGLMVLAFAFTEGSANDWVAIAMVDGHGTSETLGAIAFGFFVAAMTAGRMIGGTALERYGRVAVVRATAVIALAGLLLMLLGGSVPVALSGALLWGVGASLGFPVGMSAAADDPARAAARVSVVSSIGYTAFIAGPPLIGLLGEHAGILRALFVVLGALLLGLLAAGAARPLAPRPPN</sequence>
<dbReference type="InterPro" id="IPR011701">
    <property type="entry name" value="MFS"/>
</dbReference>
<feature type="transmembrane region" description="Helical" evidence="5">
    <location>
        <begin position="253"/>
        <end position="271"/>
    </location>
</feature>
<dbReference type="Gene3D" id="1.20.1250.20">
    <property type="entry name" value="MFS general substrate transporter like domains"/>
    <property type="match status" value="2"/>
</dbReference>
<protein>
    <submittedName>
        <fullName evidence="7">Fucose permease</fullName>
    </submittedName>
</protein>
<dbReference type="InterPro" id="IPR051788">
    <property type="entry name" value="MFS_Transporter"/>
</dbReference>
<feature type="domain" description="Major facilitator superfamily (MFS) profile" evidence="6">
    <location>
        <begin position="15"/>
        <end position="389"/>
    </location>
</feature>
<reference evidence="7 8" key="1">
    <citation type="submission" date="2019-06" db="EMBL/GenBank/DDBJ databases">
        <title>Sequencing the genomes of 1000 actinobacteria strains.</title>
        <authorList>
            <person name="Klenk H.-P."/>
        </authorList>
    </citation>
    <scope>NUCLEOTIDE SEQUENCE [LARGE SCALE GENOMIC DNA]</scope>
    <source>
        <strain evidence="7 8">DSM 45511</strain>
    </source>
</reference>
<name>A0A543FUS4_9PSEU</name>
<dbReference type="GO" id="GO:0005886">
    <property type="term" value="C:plasma membrane"/>
    <property type="evidence" value="ECO:0007669"/>
    <property type="project" value="UniProtKB-SubCell"/>
</dbReference>
<comment type="caution">
    <text evidence="7">The sequence shown here is derived from an EMBL/GenBank/DDBJ whole genome shotgun (WGS) entry which is preliminary data.</text>
</comment>
<gene>
    <name evidence="7" type="ORF">FB388_4816</name>
</gene>
<dbReference type="PROSITE" id="PS50850">
    <property type="entry name" value="MFS"/>
    <property type="match status" value="1"/>
</dbReference>
<accession>A0A543FUS4</accession>
<evidence type="ECO:0000256" key="3">
    <source>
        <dbReference type="ARBA" id="ARBA00022989"/>
    </source>
</evidence>
<evidence type="ECO:0000256" key="4">
    <source>
        <dbReference type="ARBA" id="ARBA00023136"/>
    </source>
</evidence>
<dbReference type="GO" id="GO:0022857">
    <property type="term" value="F:transmembrane transporter activity"/>
    <property type="evidence" value="ECO:0007669"/>
    <property type="project" value="InterPro"/>
</dbReference>
<keyword evidence="2 5" id="KW-0812">Transmembrane</keyword>
<feature type="transmembrane region" description="Helical" evidence="5">
    <location>
        <begin position="368"/>
        <end position="389"/>
    </location>
</feature>
<evidence type="ECO:0000313" key="7">
    <source>
        <dbReference type="EMBL" id="TQM37599.1"/>
    </source>
</evidence>
<dbReference type="PANTHER" id="PTHR23514">
    <property type="entry name" value="BYPASS OF STOP CODON PROTEIN 6"/>
    <property type="match status" value="1"/>
</dbReference>
<dbReference type="RefSeq" id="WP_142104398.1">
    <property type="nucleotide sequence ID" value="NZ_VFPH01000002.1"/>
</dbReference>
<dbReference type="OrthoDB" id="9809599at2"/>
<dbReference type="InterPro" id="IPR020846">
    <property type="entry name" value="MFS_dom"/>
</dbReference>
<feature type="transmembrane region" description="Helical" evidence="5">
    <location>
        <begin position="283"/>
        <end position="301"/>
    </location>
</feature>
<evidence type="ECO:0000313" key="8">
    <source>
        <dbReference type="Proteomes" id="UP000319818"/>
    </source>
</evidence>
<keyword evidence="3 5" id="KW-1133">Transmembrane helix</keyword>
<feature type="transmembrane region" description="Helical" evidence="5">
    <location>
        <begin position="307"/>
        <end position="329"/>
    </location>
</feature>
<organism evidence="7 8">
    <name type="scientific">Pseudonocardia cypriaca</name>
    <dbReference type="NCBI Taxonomy" id="882449"/>
    <lineage>
        <taxon>Bacteria</taxon>
        <taxon>Bacillati</taxon>
        <taxon>Actinomycetota</taxon>
        <taxon>Actinomycetes</taxon>
        <taxon>Pseudonocardiales</taxon>
        <taxon>Pseudonocardiaceae</taxon>
        <taxon>Pseudonocardia</taxon>
    </lineage>
</organism>
<feature type="transmembrane region" description="Helical" evidence="5">
    <location>
        <begin position="174"/>
        <end position="193"/>
    </location>
</feature>
<feature type="transmembrane region" description="Helical" evidence="5">
    <location>
        <begin position="12"/>
        <end position="35"/>
    </location>
</feature>
<dbReference type="CDD" id="cd17393">
    <property type="entry name" value="MFS_MosC_like"/>
    <property type="match status" value="1"/>
</dbReference>
<comment type="subcellular location">
    <subcellularLocation>
        <location evidence="1">Cell membrane</location>
        <topology evidence="1">Multi-pass membrane protein</topology>
    </subcellularLocation>
</comment>
<dbReference type="SUPFAM" id="SSF103473">
    <property type="entry name" value="MFS general substrate transporter"/>
    <property type="match status" value="1"/>
</dbReference>
<feature type="transmembrane region" description="Helical" evidence="5">
    <location>
        <begin position="219"/>
        <end position="241"/>
    </location>
</feature>
<evidence type="ECO:0000256" key="2">
    <source>
        <dbReference type="ARBA" id="ARBA00022692"/>
    </source>
</evidence>
<proteinExistence type="predicted"/>